<dbReference type="InterPro" id="IPR005901">
    <property type="entry name" value="GLPGLI"/>
</dbReference>
<feature type="signal peptide" evidence="1">
    <location>
        <begin position="1"/>
        <end position="22"/>
    </location>
</feature>
<evidence type="ECO:0000256" key="1">
    <source>
        <dbReference type="SAM" id="SignalP"/>
    </source>
</evidence>
<dbReference type="EMBL" id="JACJIQ010000010">
    <property type="protein sequence ID" value="MBA9077943.1"/>
    <property type="molecule type" value="Genomic_DNA"/>
</dbReference>
<gene>
    <name evidence="2" type="ORF">FHS90_002666</name>
</gene>
<feature type="chain" id="PRO_5032540989" evidence="1">
    <location>
        <begin position="23"/>
        <end position="243"/>
    </location>
</feature>
<protein>
    <submittedName>
        <fullName evidence="2">GLPGLI family protein</fullName>
    </submittedName>
</protein>
<keyword evidence="1" id="KW-0732">Signal</keyword>
<organism evidence="2 3">
    <name type="scientific">Rufibacter quisquiliarum</name>
    <dbReference type="NCBI Taxonomy" id="1549639"/>
    <lineage>
        <taxon>Bacteria</taxon>
        <taxon>Pseudomonadati</taxon>
        <taxon>Bacteroidota</taxon>
        <taxon>Cytophagia</taxon>
        <taxon>Cytophagales</taxon>
        <taxon>Hymenobacteraceae</taxon>
        <taxon>Rufibacter</taxon>
    </lineage>
</organism>
<proteinExistence type="predicted"/>
<dbReference type="Proteomes" id="UP000563094">
    <property type="component" value="Unassembled WGS sequence"/>
</dbReference>
<comment type="caution">
    <text evidence="2">The sequence shown here is derived from an EMBL/GenBank/DDBJ whole genome shotgun (WGS) entry which is preliminary data.</text>
</comment>
<dbReference type="AlphaFoldDB" id="A0A839GJM7"/>
<keyword evidence="3" id="KW-1185">Reference proteome</keyword>
<reference evidence="2 3" key="1">
    <citation type="submission" date="2020-08" db="EMBL/GenBank/DDBJ databases">
        <title>Genomic Encyclopedia of Type Strains, Phase IV (KMG-IV): sequencing the most valuable type-strain genomes for metagenomic binning, comparative biology and taxonomic classification.</title>
        <authorList>
            <person name="Goeker M."/>
        </authorList>
    </citation>
    <scope>NUCLEOTIDE SEQUENCE [LARGE SCALE GENOMIC DNA]</scope>
    <source>
        <strain evidence="2 3">DSM 29854</strain>
    </source>
</reference>
<dbReference type="NCBIfam" id="TIGR01200">
    <property type="entry name" value="GLPGLI"/>
    <property type="match status" value="1"/>
</dbReference>
<evidence type="ECO:0000313" key="3">
    <source>
        <dbReference type="Proteomes" id="UP000563094"/>
    </source>
</evidence>
<sequence length="243" mass="27576">MKSILTTLFFFILLCASTGAMAQEGVIIYEVKVNLHRALTKERESMKAMMPEFNVSKQALYFNQQASLYKRMVDEEEEAAAGTSGTSFRIRMGGGELFLVPSESKRISLREFNGKKYLIQDSLSTLPWKFGKETKTIAGYVCRQATYFQEQRNQTVVAWYTEKLRPYLGPDSYASLPGAVLELDVNNGERVVKALQVDVRPLKKGELVEPVKGEKVTEKQYQAMLSEQMERMRQGGGNIMIRN</sequence>
<accession>A0A839GJM7</accession>
<name>A0A839GJM7_9BACT</name>
<dbReference type="RefSeq" id="WP_182513321.1">
    <property type="nucleotide sequence ID" value="NZ_JACJIQ010000010.1"/>
</dbReference>
<dbReference type="Pfam" id="PF22252">
    <property type="entry name" value="PNGase_F-II_N"/>
    <property type="match status" value="1"/>
</dbReference>
<evidence type="ECO:0000313" key="2">
    <source>
        <dbReference type="EMBL" id="MBA9077943.1"/>
    </source>
</evidence>